<dbReference type="PIRSF" id="PIRSF000412">
    <property type="entry name" value="SHMT"/>
    <property type="match status" value="1"/>
</dbReference>
<feature type="modified residue" description="N6-(pyridoxal phosphate)lysine" evidence="11 12">
    <location>
        <position position="228"/>
    </location>
</feature>
<feature type="binding site" evidence="11">
    <location>
        <begin position="351"/>
        <end position="353"/>
    </location>
    <ligand>
        <name>(6S)-5,6,7,8-tetrahydrofolate</name>
        <dbReference type="ChEBI" id="CHEBI:57453"/>
    </ligand>
</feature>
<keyword evidence="7 11" id="KW-0554">One-carbon metabolism</keyword>
<dbReference type="RefSeq" id="WP_191153874.1">
    <property type="nucleotide sequence ID" value="NZ_JACWUN010000002.1"/>
</dbReference>
<dbReference type="PROSITE" id="PS00096">
    <property type="entry name" value="SHMT"/>
    <property type="match status" value="1"/>
</dbReference>
<dbReference type="FunFam" id="3.40.640.10:FF:000001">
    <property type="entry name" value="Serine hydroxymethyltransferase"/>
    <property type="match status" value="1"/>
</dbReference>
<comment type="subcellular location">
    <subcellularLocation>
        <location evidence="3 11">Cytoplasm</location>
    </subcellularLocation>
</comment>
<evidence type="ECO:0000313" key="15">
    <source>
        <dbReference type="Proteomes" id="UP000632828"/>
    </source>
</evidence>
<name>A0A8J6UKL3_9BACT</name>
<dbReference type="InterPro" id="IPR015424">
    <property type="entry name" value="PyrdxlP-dep_Trfase"/>
</dbReference>
<comment type="catalytic activity">
    <reaction evidence="1 11">
        <text>(6R)-5,10-methylene-5,6,7,8-tetrahydrofolate + glycine + H2O = (6S)-5,6,7,8-tetrahydrofolate + L-serine</text>
        <dbReference type="Rhea" id="RHEA:15481"/>
        <dbReference type="ChEBI" id="CHEBI:15377"/>
        <dbReference type="ChEBI" id="CHEBI:15636"/>
        <dbReference type="ChEBI" id="CHEBI:33384"/>
        <dbReference type="ChEBI" id="CHEBI:57305"/>
        <dbReference type="ChEBI" id="CHEBI:57453"/>
        <dbReference type="EC" id="2.1.2.1"/>
    </reaction>
</comment>
<comment type="caution">
    <text evidence="14">The sequence shown here is derived from an EMBL/GenBank/DDBJ whole genome shotgun (WGS) entry which is preliminary data.</text>
</comment>
<gene>
    <name evidence="11" type="primary">glyA</name>
    <name evidence="14" type="ORF">ICT70_02860</name>
</gene>
<dbReference type="SUPFAM" id="SSF53383">
    <property type="entry name" value="PLP-dependent transferases"/>
    <property type="match status" value="1"/>
</dbReference>
<evidence type="ECO:0000313" key="14">
    <source>
        <dbReference type="EMBL" id="MBD1399602.1"/>
    </source>
</evidence>
<dbReference type="Gene3D" id="3.40.640.10">
    <property type="entry name" value="Type I PLP-dependent aspartate aminotransferase-like (Major domain)"/>
    <property type="match status" value="1"/>
</dbReference>
<dbReference type="Proteomes" id="UP000632828">
    <property type="component" value="Unassembled WGS sequence"/>
</dbReference>
<dbReference type="NCBIfam" id="NF000586">
    <property type="entry name" value="PRK00011.1"/>
    <property type="match status" value="1"/>
</dbReference>
<feature type="site" description="Plays an important role in substrate specificity" evidence="11">
    <location>
        <position position="227"/>
    </location>
</feature>
<dbReference type="EC" id="2.1.2.1" evidence="11"/>
<evidence type="ECO:0000256" key="10">
    <source>
        <dbReference type="ARBA" id="ARBA00022898"/>
    </source>
</evidence>
<dbReference type="GO" id="GO:0030170">
    <property type="term" value="F:pyridoxal phosphate binding"/>
    <property type="evidence" value="ECO:0007669"/>
    <property type="project" value="UniProtKB-UniRule"/>
</dbReference>
<keyword evidence="6 11" id="KW-0963">Cytoplasm</keyword>
<comment type="function">
    <text evidence="11">Catalyzes the reversible interconversion of serine and glycine with tetrahydrofolate (THF) serving as the one-carbon carrier. This reaction serves as the major source of one-carbon groups required for the biosynthesis of purines, thymidylate, methionine, and other important biomolecules. Also exhibits THF-independent aldolase activity toward beta-hydroxyamino acids, producing glycine and aldehydes, via a retro-aldol mechanism.</text>
</comment>
<comment type="similarity">
    <text evidence="4 11">Belongs to the SHMT family.</text>
</comment>
<dbReference type="InterPro" id="IPR015422">
    <property type="entry name" value="PyrdxlP-dep_Trfase_small"/>
</dbReference>
<evidence type="ECO:0000256" key="1">
    <source>
        <dbReference type="ARBA" id="ARBA00001528"/>
    </source>
</evidence>
<sequence length="417" mass="44826">MTAETLATIDPEIAQVIAQEVARQEYSLEFIASENFVSEAVLEAQGSVLTNKYAEGYPGKRYYGGCEFVDVAEQLAIDRAKELFGAEHANVQAHSGSQANMAVYMATCAPGDTVLGMNLAHGGHLTHGSPVNFSGKLYHIVAYGVKAETGTIDYDEVARLAHEHRPKLIVVGASAYPRELDFPTFRRIADEVGALVMVDMAHIAGLVAAGVHPNPIPYADFVTSTTHKTLRGPRGGLILCSAEWGKKLNSLIFPGIQGGPLMHVIAAKAVAFKEALQPEFKTYAAQVVKNARALAAGLVARGYNLVSGGTDNHLMLVDFSGTEMTGKVAEATLEHAGITVNKNAVPFDTRSPFVTSGIRIGTPATTTRGLTEIEMEQVAGWIDRALKNSDHPDVLSEIRAEVKQLCQRFPLYPQRLG</sequence>
<evidence type="ECO:0000256" key="6">
    <source>
        <dbReference type="ARBA" id="ARBA00022490"/>
    </source>
</evidence>
<evidence type="ECO:0000256" key="12">
    <source>
        <dbReference type="PIRSR" id="PIRSR000412-50"/>
    </source>
</evidence>
<evidence type="ECO:0000256" key="3">
    <source>
        <dbReference type="ARBA" id="ARBA00004496"/>
    </source>
</evidence>
<reference evidence="14" key="1">
    <citation type="submission" date="2020-09" db="EMBL/GenBank/DDBJ databases">
        <title>Pelobacter alkaliphilus sp. nov., a novel anaerobic arsenate-reducing bacterium from terrestrial mud volcano.</title>
        <authorList>
            <person name="Khomyakova M.A."/>
            <person name="Merkel A.Y."/>
            <person name="Slobodkin A.I."/>
        </authorList>
    </citation>
    <scope>NUCLEOTIDE SEQUENCE</scope>
    <source>
        <strain evidence="14">M08fum</strain>
    </source>
</reference>
<dbReference type="GO" id="GO:0019264">
    <property type="term" value="P:glycine biosynthetic process from serine"/>
    <property type="evidence" value="ECO:0007669"/>
    <property type="project" value="UniProtKB-UniRule"/>
</dbReference>
<dbReference type="Gene3D" id="3.90.1150.10">
    <property type="entry name" value="Aspartate Aminotransferase, domain 1"/>
    <property type="match status" value="1"/>
</dbReference>
<dbReference type="GO" id="GO:0004372">
    <property type="term" value="F:glycine hydroxymethyltransferase activity"/>
    <property type="evidence" value="ECO:0007669"/>
    <property type="project" value="UniProtKB-UniRule"/>
</dbReference>
<keyword evidence="9 11" id="KW-0808">Transferase</keyword>
<dbReference type="PANTHER" id="PTHR11680">
    <property type="entry name" value="SERINE HYDROXYMETHYLTRANSFERASE"/>
    <property type="match status" value="1"/>
</dbReference>
<evidence type="ECO:0000256" key="2">
    <source>
        <dbReference type="ARBA" id="ARBA00001933"/>
    </source>
</evidence>
<evidence type="ECO:0000256" key="4">
    <source>
        <dbReference type="ARBA" id="ARBA00006376"/>
    </source>
</evidence>
<keyword evidence="10 11" id="KW-0663">Pyridoxal phosphate</keyword>
<evidence type="ECO:0000256" key="11">
    <source>
        <dbReference type="HAMAP-Rule" id="MF_00051"/>
    </source>
</evidence>
<dbReference type="EMBL" id="JACWUN010000002">
    <property type="protein sequence ID" value="MBD1399602.1"/>
    <property type="molecule type" value="Genomic_DNA"/>
</dbReference>
<comment type="cofactor">
    <cofactor evidence="2 11 12">
        <name>pyridoxal 5'-phosphate</name>
        <dbReference type="ChEBI" id="CHEBI:597326"/>
    </cofactor>
</comment>
<feature type="binding site" evidence="11">
    <location>
        <position position="243"/>
    </location>
    <ligand>
        <name>(6S)-5,6,7,8-tetrahydrofolate</name>
        <dbReference type="ChEBI" id="CHEBI:57453"/>
    </ligand>
</feature>
<dbReference type="InterPro" id="IPR049943">
    <property type="entry name" value="Ser_HO-MeTrfase-like"/>
</dbReference>
<dbReference type="AlphaFoldDB" id="A0A8J6UKL3"/>
<feature type="binding site" evidence="11">
    <location>
        <begin position="123"/>
        <end position="125"/>
    </location>
    <ligand>
        <name>(6S)-5,6,7,8-tetrahydrofolate</name>
        <dbReference type="ChEBI" id="CHEBI:57453"/>
    </ligand>
</feature>
<dbReference type="Pfam" id="PF00464">
    <property type="entry name" value="SHMT"/>
    <property type="match status" value="1"/>
</dbReference>
<feature type="binding site" evidence="11">
    <location>
        <position position="119"/>
    </location>
    <ligand>
        <name>(6S)-5,6,7,8-tetrahydrofolate</name>
        <dbReference type="ChEBI" id="CHEBI:57453"/>
    </ligand>
</feature>
<dbReference type="CDD" id="cd00378">
    <property type="entry name" value="SHMT"/>
    <property type="match status" value="1"/>
</dbReference>
<dbReference type="FunFam" id="3.90.1150.10:FF:000003">
    <property type="entry name" value="Serine hydroxymethyltransferase"/>
    <property type="match status" value="1"/>
</dbReference>
<keyword evidence="15" id="KW-1185">Reference proteome</keyword>
<dbReference type="GO" id="GO:0035999">
    <property type="term" value="P:tetrahydrofolate interconversion"/>
    <property type="evidence" value="ECO:0007669"/>
    <property type="project" value="UniProtKB-UniRule"/>
</dbReference>
<protein>
    <recommendedName>
        <fullName evidence="11">Serine hydroxymethyltransferase</fullName>
        <shortName evidence="11">SHMT</shortName>
        <shortName evidence="11">Serine methylase</shortName>
        <ecNumber evidence="11">2.1.2.1</ecNumber>
    </recommendedName>
</protein>
<comment type="pathway">
    <text evidence="11">One-carbon metabolism; tetrahydrofolate interconversion.</text>
</comment>
<comment type="subunit">
    <text evidence="5 11">Homodimer.</text>
</comment>
<evidence type="ECO:0000256" key="9">
    <source>
        <dbReference type="ARBA" id="ARBA00022679"/>
    </source>
</evidence>
<proteinExistence type="inferred from homology"/>
<dbReference type="InterPro" id="IPR001085">
    <property type="entry name" value="Ser_HO-MeTrfase"/>
</dbReference>
<evidence type="ECO:0000256" key="5">
    <source>
        <dbReference type="ARBA" id="ARBA00011738"/>
    </source>
</evidence>
<dbReference type="GO" id="GO:0005829">
    <property type="term" value="C:cytosol"/>
    <property type="evidence" value="ECO:0007669"/>
    <property type="project" value="TreeGrafter"/>
</dbReference>
<dbReference type="InterPro" id="IPR015421">
    <property type="entry name" value="PyrdxlP-dep_Trfase_major"/>
</dbReference>
<evidence type="ECO:0000259" key="13">
    <source>
        <dbReference type="Pfam" id="PF00464"/>
    </source>
</evidence>
<evidence type="ECO:0000256" key="8">
    <source>
        <dbReference type="ARBA" id="ARBA00022605"/>
    </source>
</evidence>
<organism evidence="14 15">
    <name type="scientific">Pelovirga terrestris</name>
    <dbReference type="NCBI Taxonomy" id="2771352"/>
    <lineage>
        <taxon>Bacteria</taxon>
        <taxon>Pseudomonadati</taxon>
        <taxon>Thermodesulfobacteriota</taxon>
        <taxon>Desulfuromonadia</taxon>
        <taxon>Geobacterales</taxon>
        <taxon>Geobacteraceae</taxon>
        <taxon>Pelovirga</taxon>
    </lineage>
</organism>
<dbReference type="UniPathway" id="UPA00193"/>
<accession>A0A8J6UKL3</accession>
<keyword evidence="8 11" id="KW-0028">Amino-acid biosynthesis</keyword>
<evidence type="ECO:0000256" key="7">
    <source>
        <dbReference type="ARBA" id="ARBA00022563"/>
    </source>
</evidence>
<dbReference type="InterPro" id="IPR019798">
    <property type="entry name" value="Ser_HO-MeTrfase_PLP_BS"/>
</dbReference>
<dbReference type="UniPathway" id="UPA00288">
    <property type="reaction ID" value="UER01023"/>
</dbReference>
<feature type="domain" description="Serine hydroxymethyltransferase-like" evidence="13">
    <location>
        <begin position="7"/>
        <end position="382"/>
    </location>
</feature>
<comment type="pathway">
    <text evidence="11">Amino-acid biosynthesis; glycine biosynthesis; glycine from L-serine: step 1/1.</text>
</comment>
<dbReference type="PANTHER" id="PTHR11680:SF50">
    <property type="entry name" value="SERINE HYDROXYMETHYLTRANSFERASE"/>
    <property type="match status" value="1"/>
</dbReference>
<dbReference type="InterPro" id="IPR039429">
    <property type="entry name" value="SHMT-like_dom"/>
</dbReference>
<dbReference type="HAMAP" id="MF_00051">
    <property type="entry name" value="SHMT"/>
    <property type="match status" value="1"/>
</dbReference>